<proteinExistence type="predicted"/>
<sequence>HYARGYPLGEFDPDAAYLFEAGLRAKSAPRRLRWNAPWMLTFNPMGRRDVPVLWIFHGARPKRIDVTTYEYMDFRFAKPFGRISVMPLFGSARIDRDLLADFCAGRRLGELRALGDFWAHALGRLPDTLDETFRIDESAGVVHVRNVGRRLDGRRTGACPIPPFLTAAADAGYPVRIESPALTAPGNRGDLATHYGPYRLVKGGRLEYTMPLCPYLDKVLSPVRVTGDRRAAAMTRKLRAYFDDPRHTYGGDGTYNPDTLLDILHNLRVLAWAGWSLPDDQRPPAHAAIVRDFHKLFRPESYLYYREAATGRTLARDPKVFDWCGDVSYDMDWYSGMNLAGLFAGVYFGAIPANSVRKQWKLVCDIAAYFEIFQDWATMVPWTDMRGEVLNIDCARHGLQGMVGLARLADRFGKTRKRDLARCIASRYMVFWSAEHALPDAYRRLDVPTGKWGRRQTKSATMVLGFGGLREYDAAPSVVTSAVKNPYTLSPLNPEHMLFLRDHGPLAKLQRYEGQVLDKEVPGWDTSPAKVYFGDRGPDSIERNTGAYHFYMVDPHLLLRMLVLDWPSRKAIGKVKELSGQVMAAALVADAPKVLCPAEVEFACTTWDAKRRVLTIRARAAKAAQATWEVLWPEKPEKIDGPRGGKRRFRNGKLTLTAPCYGPIEWR</sequence>
<evidence type="ECO:0000313" key="1">
    <source>
        <dbReference type="EMBL" id="KKL68515.1"/>
    </source>
</evidence>
<feature type="non-terminal residue" evidence="1">
    <location>
        <position position="667"/>
    </location>
</feature>
<reference evidence="1" key="1">
    <citation type="journal article" date="2015" name="Nature">
        <title>Complex archaea that bridge the gap between prokaryotes and eukaryotes.</title>
        <authorList>
            <person name="Spang A."/>
            <person name="Saw J.H."/>
            <person name="Jorgensen S.L."/>
            <person name="Zaremba-Niedzwiedzka K."/>
            <person name="Martijn J."/>
            <person name="Lind A.E."/>
            <person name="van Eijk R."/>
            <person name="Schleper C."/>
            <person name="Guy L."/>
            <person name="Ettema T.J."/>
        </authorList>
    </citation>
    <scope>NUCLEOTIDE SEQUENCE</scope>
</reference>
<dbReference type="EMBL" id="LAZR01026506">
    <property type="protein sequence ID" value="KKL68515.1"/>
    <property type="molecule type" value="Genomic_DNA"/>
</dbReference>
<protein>
    <submittedName>
        <fullName evidence="1">Uncharacterized protein</fullName>
    </submittedName>
</protein>
<dbReference type="AlphaFoldDB" id="A0A0F9GGF0"/>
<comment type="caution">
    <text evidence="1">The sequence shown here is derived from an EMBL/GenBank/DDBJ whole genome shotgun (WGS) entry which is preliminary data.</text>
</comment>
<organism evidence="1">
    <name type="scientific">marine sediment metagenome</name>
    <dbReference type="NCBI Taxonomy" id="412755"/>
    <lineage>
        <taxon>unclassified sequences</taxon>
        <taxon>metagenomes</taxon>
        <taxon>ecological metagenomes</taxon>
    </lineage>
</organism>
<accession>A0A0F9GGF0</accession>
<name>A0A0F9GGF0_9ZZZZ</name>
<gene>
    <name evidence="1" type="ORF">LCGC14_2124210</name>
</gene>
<feature type="non-terminal residue" evidence="1">
    <location>
        <position position="1"/>
    </location>
</feature>